<reference evidence="2 3" key="1">
    <citation type="journal article" date="2012" name="J. Bacteriol.">
        <title>Genome Sequence of Nitratireductor pacificus Type Strain pht-3B.</title>
        <authorList>
            <person name="Lai Q."/>
            <person name="Li G."/>
            <person name="Shao Z."/>
        </authorList>
    </citation>
    <scope>NUCLEOTIDE SEQUENCE [LARGE SCALE GENOMIC DNA]</scope>
    <source>
        <strain evidence="3">pht-3B</strain>
    </source>
</reference>
<feature type="domain" description="DUF2007" evidence="1">
    <location>
        <begin position="1"/>
        <end position="65"/>
    </location>
</feature>
<dbReference type="Proteomes" id="UP000006786">
    <property type="component" value="Unassembled WGS sequence"/>
</dbReference>
<sequence>MFELIRTNDPVLISFVESLLRDSDIGFFVADQNMSIMEGSLGILPRRVMIDKDDAERARQLLKDAGIGDEARPPHGDG</sequence>
<dbReference type="SUPFAM" id="SSF54913">
    <property type="entry name" value="GlnB-like"/>
    <property type="match status" value="1"/>
</dbReference>
<evidence type="ECO:0000259" key="1">
    <source>
        <dbReference type="Pfam" id="PF09413"/>
    </source>
</evidence>
<organism evidence="2 3">
    <name type="scientific">Nitratireductor pacificus pht-3B</name>
    <dbReference type="NCBI Taxonomy" id="391937"/>
    <lineage>
        <taxon>Bacteria</taxon>
        <taxon>Pseudomonadati</taxon>
        <taxon>Pseudomonadota</taxon>
        <taxon>Alphaproteobacteria</taxon>
        <taxon>Hyphomicrobiales</taxon>
        <taxon>Phyllobacteriaceae</taxon>
        <taxon>Nitratireductor</taxon>
    </lineage>
</organism>
<dbReference type="Pfam" id="PF09413">
    <property type="entry name" value="DUF2007"/>
    <property type="match status" value="1"/>
</dbReference>
<dbReference type="InterPro" id="IPR018551">
    <property type="entry name" value="DUF2007"/>
</dbReference>
<evidence type="ECO:0000313" key="2">
    <source>
        <dbReference type="EMBL" id="EKF19914.1"/>
    </source>
</evidence>
<dbReference type="AlphaFoldDB" id="K2LQ79"/>
<dbReference type="EMBL" id="AMRM01000005">
    <property type="protein sequence ID" value="EKF19914.1"/>
    <property type="molecule type" value="Genomic_DNA"/>
</dbReference>
<dbReference type="RefSeq" id="WP_008595432.1">
    <property type="nucleotide sequence ID" value="NZ_AMRM01000005.1"/>
</dbReference>
<dbReference type="Gene3D" id="3.30.70.790">
    <property type="entry name" value="UreE, C-terminal domain"/>
    <property type="match status" value="1"/>
</dbReference>
<gene>
    <name evidence="2" type="ORF">NA2_06218</name>
</gene>
<dbReference type="eggNOG" id="ENOG5032YJ8">
    <property type="taxonomic scope" value="Bacteria"/>
</dbReference>
<comment type="caution">
    <text evidence="2">The sequence shown here is derived from an EMBL/GenBank/DDBJ whole genome shotgun (WGS) entry which is preliminary data.</text>
</comment>
<dbReference type="OrthoDB" id="5297170at2"/>
<dbReference type="PATRIC" id="fig|391937.3.peg.1281"/>
<accession>K2LQ79</accession>
<dbReference type="STRING" id="391937.NA2_06218"/>
<name>K2LQ79_9HYPH</name>
<dbReference type="InterPro" id="IPR011322">
    <property type="entry name" value="N-reg_PII-like_a/b"/>
</dbReference>
<proteinExistence type="predicted"/>
<evidence type="ECO:0000313" key="3">
    <source>
        <dbReference type="Proteomes" id="UP000006786"/>
    </source>
</evidence>
<keyword evidence="3" id="KW-1185">Reference proteome</keyword>
<protein>
    <recommendedName>
        <fullName evidence="1">DUF2007 domain-containing protein</fullName>
    </recommendedName>
</protein>